<keyword evidence="1" id="KW-0472">Membrane</keyword>
<keyword evidence="1" id="KW-0812">Transmembrane</keyword>
<dbReference type="Proteomes" id="UP000285456">
    <property type="component" value="Unassembled WGS sequence"/>
</dbReference>
<evidence type="ECO:0000256" key="1">
    <source>
        <dbReference type="SAM" id="Phobius"/>
    </source>
</evidence>
<comment type="caution">
    <text evidence="2">The sequence shown here is derived from an EMBL/GenBank/DDBJ whole genome shotgun (WGS) entry which is preliminary data.</text>
</comment>
<dbReference type="OrthoDB" id="1675670at2"/>
<dbReference type="RefSeq" id="WP_118890012.1">
    <property type="nucleotide sequence ID" value="NZ_PHUT01000001.1"/>
</dbReference>
<dbReference type="InterPro" id="IPR021617">
    <property type="entry name" value="DUF3231"/>
</dbReference>
<sequence>MEQEKQIRLTSGELSQLLYQYMEESASVCALSFFLEKAEDEEIKSVIEHALKLSQSHVQKISSILTEEKHKVPIGFSVEGDVDLTAPRLYSDGFVLNFIEQMAGIGLSLISTSLYSSVRSDITAYYKECLTETMELFEMSKDLLLEKGIYIRAPYVSNHKEIEFVKKQAFMWDIIGEKRPLIALEVASLYSNIQRNALGTATLTGFSQVSRSKDVTKFMMRCIEVAKKHIDLFSGKLKESNLPVAMTWDADITTSTAYTFSDRLMMYYTTALIALSVGFYGTSISVSPRMDLGVMYNRLSLEIQKLSEDGANIMIKNQWLEQPPMAPNRHDLAKDN</sequence>
<gene>
    <name evidence="2" type="ORF">D1B32_17575</name>
</gene>
<reference evidence="2 3" key="1">
    <citation type="journal article" date="2007" name="Int. J. Syst. Evol. Microbiol.">
        <title>Oceanobacillus profundus sp. nov., isolated from a deep-sea sediment core.</title>
        <authorList>
            <person name="Kim Y.G."/>
            <person name="Choi D.H."/>
            <person name="Hyun S."/>
            <person name="Cho B.C."/>
        </authorList>
    </citation>
    <scope>NUCLEOTIDE SEQUENCE [LARGE SCALE GENOMIC DNA]</scope>
    <source>
        <strain evidence="2 3">DSM 18246</strain>
    </source>
</reference>
<dbReference type="EMBL" id="QWEH01000014">
    <property type="protein sequence ID" value="RHW30380.1"/>
    <property type="molecule type" value="Genomic_DNA"/>
</dbReference>
<keyword evidence="3" id="KW-1185">Reference proteome</keyword>
<dbReference type="Gene3D" id="1.20.1260.10">
    <property type="match status" value="2"/>
</dbReference>
<dbReference type="Pfam" id="PF11553">
    <property type="entry name" value="DUF3231"/>
    <property type="match status" value="2"/>
</dbReference>
<feature type="transmembrane region" description="Helical" evidence="1">
    <location>
        <begin position="265"/>
        <end position="286"/>
    </location>
</feature>
<organism evidence="2 3">
    <name type="scientific">Oceanobacillus profundus</name>
    <dbReference type="NCBI Taxonomy" id="372463"/>
    <lineage>
        <taxon>Bacteria</taxon>
        <taxon>Bacillati</taxon>
        <taxon>Bacillota</taxon>
        <taxon>Bacilli</taxon>
        <taxon>Bacillales</taxon>
        <taxon>Bacillaceae</taxon>
        <taxon>Oceanobacillus</taxon>
    </lineage>
</organism>
<accession>A0A417YCN1</accession>
<keyword evidence="1" id="KW-1133">Transmembrane helix</keyword>
<name>A0A417YCN1_9BACI</name>
<dbReference type="AlphaFoldDB" id="A0A417YCN1"/>
<evidence type="ECO:0000313" key="2">
    <source>
        <dbReference type="EMBL" id="RHW30380.1"/>
    </source>
</evidence>
<evidence type="ECO:0000313" key="3">
    <source>
        <dbReference type="Proteomes" id="UP000285456"/>
    </source>
</evidence>
<protein>
    <submittedName>
        <fullName evidence="2">DUF3231 family protein</fullName>
    </submittedName>
</protein>
<proteinExistence type="predicted"/>
<dbReference type="InterPro" id="IPR012347">
    <property type="entry name" value="Ferritin-like"/>
</dbReference>